<sequence length="274" mass="30255">MASVEKNNNSLMDDVDSVVAVGEDMALQGPSDTSIVPVYEAEVTATNELDDELKKLEEIQNELQREYITGPLQKSIKADFNSVYVGNVDYGTTDAILKAHFHGCGIVKRVTIPVNKFNGTPKGFAYIEFSEPSSVELAMTLDQSLLRGRKIKVVPKRTNKPGFSTNRPPRSDAFSYHSRGTLRPSRDYTGRIPHTRSYGGVSRFTPQFFLGQASNRLQKVPGVVDPAKVLPEGLLVLVDTAVIEEELAASLRTNNNNFQEIHFIVQVSNGLQKV</sequence>
<dbReference type="GeneID" id="108563189"/>
<keyword evidence="3" id="KW-0175">Coiled coil</keyword>
<keyword evidence="5" id="KW-1185">Reference proteome</keyword>
<evidence type="ECO:0000256" key="2">
    <source>
        <dbReference type="PROSITE-ProRule" id="PRU00176"/>
    </source>
</evidence>
<dbReference type="InterPro" id="IPR012677">
    <property type="entry name" value="Nucleotide-bd_a/b_plait_sf"/>
</dbReference>
<protein>
    <submittedName>
        <fullName evidence="6">Polyadenylate-binding protein 2-like</fullName>
    </submittedName>
</protein>
<dbReference type="Proteomes" id="UP000695000">
    <property type="component" value="Unplaced"/>
</dbReference>
<evidence type="ECO:0000256" key="1">
    <source>
        <dbReference type="ARBA" id="ARBA00022884"/>
    </source>
</evidence>
<dbReference type="RefSeq" id="XP_017777285.1">
    <property type="nucleotide sequence ID" value="XM_017921796.1"/>
</dbReference>
<dbReference type="SUPFAM" id="SSF54928">
    <property type="entry name" value="RNA-binding domain, RBD"/>
    <property type="match status" value="1"/>
</dbReference>
<dbReference type="Pfam" id="PF00076">
    <property type="entry name" value="RRM_1"/>
    <property type="match status" value="1"/>
</dbReference>
<dbReference type="PROSITE" id="PS50102">
    <property type="entry name" value="RRM"/>
    <property type="match status" value="1"/>
</dbReference>
<dbReference type="PANTHER" id="PTHR23236">
    <property type="entry name" value="EUKARYOTIC TRANSLATION INITIATION FACTOR 4B/4H"/>
    <property type="match status" value="1"/>
</dbReference>
<dbReference type="PANTHER" id="PTHR23236:SF12">
    <property type="entry name" value="EUKARYOTIC INITIATION FACTOR 4B-RELATED"/>
    <property type="match status" value="1"/>
</dbReference>
<evidence type="ECO:0000259" key="4">
    <source>
        <dbReference type="PROSITE" id="PS50102"/>
    </source>
</evidence>
<feature type="coiled-coil region" evidence="3">
    <location>
        <begin position="42"/>
        <end position="69"/>
    </location>
</feature>
<name>A0ABM1MRT5_NICVS</name>
<evidence type="ECO:0000256" key="3">
    <source>
        <dbReference type="SAM" id="Coils"/>
    </source>
</evidence>
<evidence type="ECO:0000313" key="5">
    <source>
        <dbReference type="Proteomes" id="UP000695000"/>
    </source>
</evidence>
<proteinExistence type="predicted"/>
<gene>
    <name evidence="6" type="primary">LOC108563189</name>
</gene>
<accession>A0ABM1MRT5</accession>
<feature type="domain" description="RRM" evidence="4">
    <location>
        <begin position="81"/>
        <end position="158"/>
    </location>
</feature>
<reference evidence="6" key="1">
    <citation type="submission" date="2025-08" db="UniProtKB">
        <authorList>
            <consortium name="RefSeq"/>
        </authorList>
    </citation>
    <scope>IDENTIFICATION</scope>
    <source>
        <tissue evidence="6">Whole Larva</tissue>
    </source>
</reference>
<dbReference type="Gene3D" id="3.30.70.330">
    <property type="match status" value="1"/>
</dbReference>
<keyword evidence="1 2" id="KW-0694">RNA-binding</keyword>
<dbReference type="SMART" id="SM00360">
    <property type="entry name" value="RRM"/>
    <property type="match status" value="1"/>
</dbReference>
<organism evidence="5 6">
    <name type="scientific">Nicrophorus vespilloides</name>
    <name type="common">Boreal carrion beetle</name>
    <dbReference type="NCBI Taxonomy" id="110193"/>
    <lineage>
        <taxon>Eukaryota</taxon>
        <taxon>Metazoa</taxon>
        <taxon>Ecdysozoa</taxon>
        <taxon>Arthropoda</taxon>
        <taxon>Hexapoda</taxon>
        <taxon>Insecta</taxon>
        <taxon>Pterygota</taxon>
        <taxon>Neoptera</taxon>
        <taxon>Endopterygota</taxon>
        <taxon>Coleoptera</taxon>
        <taxon>Polyphaga</taxon>
        <taxon>Staphyliniformia</taxon>
        <taxon>Silphidae</taxon>
        <taxon>Nicrophorinae</taxon>
        <taxon>Nicrophorus</taxon>
    </lineage>
</organism>
<dbReference type="InterPro" id="IPR035979">
    <property type="entry name" value="RBD_domain_sf"/>
</dbReference>
<evidence type="ECO:0000313" key="6">
    <source>
        <dbReference type="RefSeq" id="XP_017777285.1"/>
    </source>
</evidence>
<dbReference type="InterPro" id="IPR000504">
    <property type="entry name" value="RRM_dom"/>
</dbReference>